<dbReference type="InterPro" id="IPR000394">
    <property type="entry name" value="RNA_pol_sigma_54"/>
</dbReference>
<keyword evidence="2" id="KW-0240">DNA-directed RNA polymerase</keyword>
<dbReference type="InterPro" id="IPR038709">
    <property type="entry name" value="RpoN_core-bd_sf"/>
</dbReference>
<proteinExistence type="inferred from homology"/>
<dbReference type="PRINTS" id="PR00045">
    <property type="entry name" value="SIGMA54FCT"/>
</dbReference>
<protein>
    <submittedName>
        <fullName evidence="11">RNA polymerase factor sigma-54</fullName>
    </submittedName>
</protein>
<comment type="caution">
    <text evidence="11">The sequence shown here is derived from an EMBL/GenBank/DDBJ whole genome shotgun (WGS) entry which is preliminary data.</text>
</comment>
<keyword evidence="4" id="KW-0548">Nucleotidyltransferase</keyword>
<organism evidence="11 12">
    <name type="scientific">Bacillus seohaeanensis</name>
    <dbReference type="NCBI Taxonomy" id="284580"/>
    <lineage>
        <taxon>Bacteria</taxon>
        <taxon>Bacillati</taxon>
        <taxon>Bacillota</taxon>
        <taxon>Bacilli</taxon>
        <taxon>Bacillales</taxon>
        <taxon>Bacillaceae</taxon>
        <taxon>Bacillus</taxon>
    </lineage>
</organism>
<evidence type="ECO:0000259" key="9">
    <source>
        <dbReference type="Pfam" id="PF04552"/>
    </source>
</evidence>
<dbReference type="PROSITE" id="PS00718">
    <property type="entry name" value="SIGMA54_2"/>
    <property type="match status" value="1"/>
</dbReference>
<dbReference type="Pfam" id="PF04963">
    <property type="entry name" value="Sigma54_CBD"/>
    <property type="match status" value="1"/>
</dbReference>
<keyword evidence="5" id="KW-0805">Transcription regulation</keyword>
<reference evidence="12" key="1">
    <citation type="journal article" date="2019" name="Int. J. Syst. Evol. Microbiol.">
        <title>The Global Catalogue of Microorganisms (GCM) 10K type strain sequencing project: providing services to taxonomists for standard genome sequencing and annotation.</title>
        <authorList>
            <consortium name="The Broad Institute Genomics Platform"/>
            <consortium name="The Broad Institute Genome Sequencing Center for Infectious Disease"/>
            <person name="Wu L."/>
            <person name="Ma J."/>
        </authorList>
    </citation>
    <scope>NUCLEOTIDE SEQUENCE [LARGE SCALE GENOMIC DNA]</scope>
    <source>
        <strain evidence="12">KCTC 3913</strain>
    </source>
</reference>
<evidence type="ECO:0000313" key="12">
    <source>
        <dbReference type="Proteomes" id="UP001597506"/>
    </source>
</evidence>
<gene>
    <name evidence="11" type="primary">rpoN</name>
    <name evidence="11" type="ORF">ACFSUL_01425</name>
</gene>
<feature type="domain" description="RNA polymerase sigma factor 54 DNA-binding" evidence="9">
    <location>
        <begin position="282"/>
        <end position="444"/>
    </location>
</feature>
<dbReference type="PANTHER" id="PTHR32248:SF4">
    <property type="entry name" value="RNA POLYMERASE SIGMA-54 FACTOR"/>
    <property type="match status" value="1"/>
</dbReference>
<dbReference type="Gene3D" id="1.10.10.1330">
    <property type="entry name" value="RNA polymerase sigma-54 factor, core-binding domain"/>
    <property type="match status" value="1"/>
</dbReference>
<keyword evidence="12" id="KW-1185">Reference proteome</keyword>
<name>A0ABW5RL60_9BACI</name>
<comment type="similarity">
    <text evidence="1">Belongs to the sigma-54 factor family.</text>
</comment>
<evidence type="ECO:0000256" key="2">
    <source>
        <dbReference type="ARBA" id="ARBA00022478"/>
    </source>
</evidence>
<evidence type="ECO:0000256" key="4">
    <source>
        <dbReference type="ARBA" id="ARBA00022695"/>
    </source>
</evidence>
<evidence type="ECO:0000256" key="5">
    <source>
        <dbReference type="ARBA" id="ARBA00023015"/>
    </source>
</evidence>
<keyword evidence="3" id="KW-0808">Transferase</keyword>
<dbReference type="PROSITE" id="PS50044">
    <property type="entry name" value="SIGMA54_3"/>
    <property type="match status" value="1"/>
</dbReference>
<keyword evidence="8" id="KW-0804">Transcription</keyword>
<keyword evidence="7" id="KW-0238">DNA-binding</keyword>
<feature type="domain" description="RNA polymerase sigma factor 54 core-binding" evidence="10">
    <location>
        <begin position="82"/>
        <end position="269"/>
    </location>
</feature>
<evidence type="ECO:0000256" key="6">
    <source>
        <dbReference type="ARBA" id="ARBA00023082"/>
    </source>
</evidence>
<keyword evidence="6" id="KW-0731">Sigma factor</keyword>
<evidence type="ECO:0000259" key="10">
    <source>
        <dbReference type="Pfam" id="PF04963"/>
    </source>
</evidence>
<dbReference type="Proteomes" id="UP001597506">
    <property type="component" value="Unassembled WGS sequence"/>
</dbReference>
<dbReference type="EMBL" id="JBHUMF010000002">
    <property type="protein sequence ID" value="MFD2679403.1"/>
    <property type="molecule type" value="Genomic_DNA"/>
</dbReference>
<dbReference type="RefSeq" id="WP_377932010.1">
    <property type="nucleotide sequence ID" value="NZ_JBHUMF010000002.1"/>
</dbReference>
<accession>A0ABW5RL60</accession>
<sequence length="445" mass="51699">MMNLKAGLWQQQSVKLQMTQQLTQAITLLQYSSQELNAFLENKALENPLIQLERPQLETVDYKEYQSRKTNRGTQESPLEWIEQLSVSNATLADHLFAQLNLKSLSYMENKPFVDLIYSLDENGYLHIDEPSFLAKYNLQQEELDYYIHTLQQLEPVGVGARNLQECILLQLEKDNDAPTFVNQVIRDHFQAFAEKKWAQIAKELEVDISSIQQVADYIQKFHPRPGACYAKENPSYIIPELIVRTSAEGIVVTLFDGTIVKVQYNEEYDQFFTGKADPDVQKYLREKQQDYSWVIQSLQQRSETILKVGKKIVEKQQQFFLGGPEKIRPLTLKQVSEEVGLHESTVSRAVRDKYMQTPFGIFEMKYFFTTAVKTSMFSEEEAVSSTQVKKAIQKLIKDENKQKPLSDQKIVQQLKEKGFDVSRRTIAKYRDQLNIPSSTMRKRY</sequence>
<evidence type="ECO:0000313" key="11">
    <source>
        <dbReference type="EMBL" id="MFD2679403.1"/>
    </source>
</evidence>
<dbReference type="InterPro" id="IPR007046">
    <property type="entry name" value="RNA_pol_sigma_54_core-bd"/>
</dbReference>
<dbReference type="Pfam" id="PF04552">
    <property type="entry name" value="Sigma54_DBD"/>
    <property type="match status" value="1"/>
</dbReference>
<dbReference type="PANTHER" id="PTHR32248">
    <property type="entry name" value="RNA POLYMERASE SIGMA-54 FACTOR"/>
    <property type="match status" value="1"/>
</dbReference>
<dbReference type="Gene3D" id="1.10.10.60">
    <property type="entry name" value="Homeodomain-like"/>
    <property type="match status" value="1"/>
</dbReference>
<evidence type="ECO:0000256" key="7">
    <source>
        <dbReference type="ARBA" id="ARBA00023125"/>
    </source>
</evidence>
<evidence type="ECO:0000256" key="8">
    <source>
        <dbReference type="ARBA" id="ARBA00023163"/>
    </source>
</evidence>
<dbReference type="InterPro" id="IPR007634">
    <property type="entry name" value="RNA_pol_sigma_54_DNA-bd"/>
</dbReference>
<evidence type="ECO:0000256" key="1">
    <source>
        <dbReference type="ARBA" id="ARBA00008798"/>
    </source>
</evidence>
<dbReference type="PIRSF" id="PIRSF000774">
    <property type="entry name" value="RpoN"/>
    <property type="match status" value="1"/>
</dbReference>
<dbReference type="Pfam" id="PF00309">
    <property type="entry name" value="Sigma54_AID"/>
    <property type="match status" value="1"/>
</dbReference>
<dbReference type="NCBIfam" id="TIGR02395">
    <property type="entry name" value="rpoN_sigma"/>
    <property type="match status" value="1"/>
</dbReference>
<evidence type="ECO:0000256" key="3">
    <source>
        <dbReference type="ARBA" id="ARBA00022679"/>
    </source>
</evidence>